<sequence length="133" mass="14858">MNEQYPGRRLFFNASNSFGVGIGVVLVSPEGNHYPAVAKLRFSCTDNMAEYESGIFGLKMALKVEIKDLVVFSDSDVLMHQTLKQWVTLDSKIMSYHCSLLSLANKFQSLEFRHISHTCSIFADALATLSSMI</sequence>
<protein>
    <recommendedName>
        <fullName evidence="1">RNase H type-1 domain-containing protein</fullName>
    </recommendedName>
</protein>
<dbReference type="InterPro" id="IPR012337">
    <property type="entry name" value="RNaseH-like_sf"/>
</dbReference>
<keyword evidence="2" id="KW-1185">Reference proteome</keyword>
<dbReference type="InterPro" id="IPR002156">
    <property type="entry name" value="RNaseH_domain"/>
</dbReference>
<dbReference type="Gene3D" id="3.30.420.10">
    <property type="entry name" value="Ribonuclease H-like superfamily/Ribonuclease H"/>
    <property type="match status" value="1"/>
</dbReference>
<organism evidence="2 3">
    <name type="scientific">Coffea arabica</name>
    <name type="common">Arabian coffee</name>
    <dbReference type="NCBI Taxonomy" id="13443"/>
    <lineage>
        <taxon>Eukaryota</taxon>
        <taxon>Viridiplantae</taxon>
        <taxon>Streptophyta</taxon>
        <taxon>Embryophyta</taxon>
        <taxon>Tracheophyta</taxon>
        <taxon>Spermatophyta</taxon>
        <taxon>Magnoliopsida</taxon>
        <taxon>eudicotyledons</taxon>
        <taxon>Gunneridae</taxon>
        <taxon>Pentapetalae</taxon>
        <taxon>asterids</taxon>
        <taxon>lamiids</taxon>
        <taxon>Gentianales</taxon>
        <taxon>Rubiaceae</taxon>
        <taxon>Ixoroideae</taxon>
        <taxon>Gardenieae complex</taxon>
        <taxon>Bertiereae - Coffeeae clade</taxon>
        <taxon>Coffeeae</taxon>
        <taxon>Coffea</taxon>
    </lineage>
</organism>
<name>A0ABM4X4W1_COFAR</name>
<accession>A0ABM4X4W1</accession>
<dbReference type="CDD" id="cd09279">
    <property type="entry name" value="RNase_HI_like"/>
    <property type="match status" value="1"/>
</dbReference>
<gene>
    <name evidence="3" type="primary">LOC140037833</name>
</gene>
<dbReference type="PANTHER" id="PTHR48475">
    <property type="entry name" value="RIBONUCLEASE H"/>
    <property type="match status" value="1"/>
</dbReference>
<dbReference type="InterPro" id="IPR036397">
    <property type="entry name" value="RNaseH_sf"/>
</dbReference>
<evidence type="ECO:0000313" key="2">
    <source>
        <dbReference type="Proteomes" id="UP001652660"/>
    </source>
</evidence>
<dbReference type="GeneID" id="140037833"/>
<reference evidence="3" key="1">
    <citation type="submission" date="2025-08" db="UniProtKB">
        <authorList>
            <consortium name="RefSeq"/>
        </authorList>
    </citation>
    <scope>IDENTIFICATION</scope>
    <source>
        <tissue evidence="3">Leaves</tissue>
    </source>
</reference>
<proteinExistence type="predicted"/>
<dbReference type="SUPFAM" id="SSF53098">
    <property type="entry name" value="Ribonuclease H-like"/>
    <property type="match status" value="1"/>
</dbReference>
<dbReference type="Pfam" id="PF13456">
    <property type="entry name" value="RVT_3"/>
    <property type="match status" value="1"/>
</dbReference>
<evidence type="ECO:0000259" key="1">
    <source>
        <dbReference type="Pfam" id="PF13456"/>
    </source>
</evidence>
<feature type="domain" description="RNase H type-1" evidence="1">
    <location>
        <begin position="21"/>
        <end position="128"/>
    </location>
</feature>
<dbReference type="PANTHER" id="PTHR48475:SF1">
    <property type="entry name" value="RNASE H TYPE-1 DOMAIN-CONTAINING PROTEIN"/>
    <property type="match status" value="1"/>
</dbReference>
<dbReference type="RefSeq" id="XP_071939076.1">
    <property type="nucleotide sequence ID" value="XM_072082975.1"/>
</dbReference>
<dbReference type="Proteomes" id="UP001652660">
    <property type="component" value="Chromosome 3c"/>
</dbReference>
<evidence type="ECO:0000313" key="3">
    <source>
        <dbReference type="RefSeq" id="XP_071939076.1"/>
    </source>
</evidence>